<keyword evidence="1" id="KW-0812">Transmembrane</keyword>
<keyword evidence="1" id="KW-1133">Transmembrane helix</keyword>
<proteinExistence type="predicted"/>
<comment type="caution">
    <text evidence="2">The sequence shown here is derived from an EMBL/GenBank/DDBJ whole genome shotgun (WGS) entry which is preliminary data.</text>
</comment>
<dbReference type="GO" id="GO:0045227">
    <property type="term" value="P:capsule polysaccharide biosynthetic process"/>
    <property type="evidence" value="ECO:0007669"/>
    <property type="project" value="InterPro"/>
</dbReference>
<dbReference type="NCBIfam" id="TIGR04011">
    <property type="entry name" value="poly_gGlu_PgsC"/>
    <property type="match status" value="1"/>
</dbReference>
<organism evidence="2 3">
    <name type="scientific">Leptospira stimsonii</name>
    <dbReference type="NCBI Taxonomy" id="2202203"/>
    <lineage>
        <taxon>Bacteria</taxon>
        <taxon>Pseudomonadati</taxon>
        <taxon>Spirochaetota</taxon>
        <taxon>Spirochaetia</taxon>
        <taxon>Leptospirales</taxon>
        <taxon>Leptospiraceae</taxon>
        <taxon>Leptospira</taxon>
    </lineage>
</organism>
<dbReference type="GO" id="GO:0016020">
    <property type="term" value="C:membrane"/>
    <property type="evidence" value="ECO:0007669"/>
    <property type="project" value="InterPro"/>
</dbReference>
<feature type="transmembrane region" description="Helical" evidence="1">
    <location>
        <begin position="124"/>
        <end position="146"/>
    </location>
</feature>
<dbReference type="Proteomes" id="UP000265798">
    <property type="component" value="Unassembled WGS sequence"/>
</dbReference>
<dbReference type="RefSeq" id="WP_118968826.1">
    <property type="nucleotide sequence ID" value="NZ_QHCT01000003.1"/>
</dbReference>
<keyword evidence="1" id="KW-0472">Membrane</keyword>
<reference evidence="3" key="1">
    <citation type="submission" date="2018-05" db="EMBL/GenBank/DDBJ databases">
        <title>Leptospira yasudae sp. nov. and Leptospira stimsonii sp. nov., two pathogenic species of the genus Leptospira isolated from environmental sources.</title>
        <authorList>
            <person name="Casanovas-Massana A."/>
            <person name="Hamond C."/>
            <person name="Santos L.A."/>
            <person name="Hacker K.P."/>
            <person name="Balassiano I."/>
            <person name="Medeiros M.A."/>
            <person name="Reis M.G."/>
            <person name="Ko A.I."/>
            <person name="Wunder E.A."/>
        </authorList>
    </citation>
    <scope>NUCLEOTIDE SEQUENCE [LARGE SCALE GENOMIC DNA]</scope>
    <source>
        <strain evidence="3">Yale</strain>
    </source>
</reference>
<feature type="transmembrane region" description="Helical" evidence="1">
    <location>
        <begin position="42"/>
        <end position="62"/>
    </location>
</feature>
<evidence type="ECO:0000256" key="1">
    <source>
        <dbReference type="SAM" id="Phobius"/>
    </source>
</evidence>
<dbReference type="EMBL" id="QHCT01000003">
    <property type="protein sequence ID" value="RHX89756.1"/>
    <property type="molecule type" value="Genomic_DNA"/>
</dbReference>
<sequence>MEVLTLSIGLGIFLGFFLWERTGLYPGGWVVPGYLALSLLQPWTIFFLLLSSLLTLGIYKIVETSFLSFGQRKVVFFLLLSILISLGLQEIEVWFFGYIQNLESRWIGHIVPGLIAISAEKQGLFHTISATFVCGSLVRLLLLCLLGESFPR</sequence>
<dbReference type="AlphaFoldDB" id="A0A396Z7W3"/>
<name>A0A396Z7W3_9LEPT</name>
<dbReference type="OrthoDB" id="48792at2"/>
<dbReference type="Pfam" id="PF14102">
    <property type="entry name" value="Caps_synth_CapC"/>
    <property type="match status" value="1"/>
</dbReference>
<accession>A0A396Z7W3</accession>
<dbReference type="PRINTS" id="PR01759">
    <property type="entry name" value="CAPSULEPROTC"/>
</dbReference>
<protein>
    <submittedName>
        <fullName evidence="2">Poly-gamma-glutamate biosynthesis protein PgsC</fullName>
    </submittedName>
</protein>
<evidence type="ECO:0000313" key="2">
    <source>
        <dbReference type="EMBL" id="RHX89756.1"/>
    </source>
</evidence>
<evidence type="ECO:0000313" key="3">
    <source>
        <dbReference type="Proteomes" id="UP000265798"/>
    </source>
</evidence>
<feature type="transmembrane region" description="Helical" evidence="1">
    <location>
        <begin position="74"/>
        <end position="96"/>
    </location>
</feature>
<gene>
    <name evidence="2" type="primary">pgsC</name>
    <name evidence="2" type="ORF">DLM75_12390</name>
</gene>
<dbReference type="InterPro" id="IPR008338">
    <property type="entry name" value="Capsule_biosynth_CapC"/>
</dbReference>